<feature type="non-terminal residue" evidence="3">
    <location>
        <position position="128"/>
    </location>
</feature>
<keyword evidence="4" id="KW-1185">Reference proteome</keyword>
<evidence type="ECO:0000313" key="4">
    <source>
        <dbReference type="Proteomes" id="UP000015453"/>
    </source>
</evidence>
<evidence type="ECO:0000256" key="1">
    <source>
        <dbReference type="SAM" id="MobiDB-lite"/>
    </source>
</evidence>
<dbReference type="EMBL" id="AUSU01008375">
    <property type="protein sequence ID" value="EPS59427.1"/>
    <property type="molecule type" value="Genomic_DNA"/>
</dbReference>
<evidence type="ECO:0000313" key="3">
    <source>
        <dbReference type="EMBL" id="EPS59427.1"/>
    </source>
</evidence>
<dbReference type="Pfam" id="PF09353">
    <property type="entry name" value="DUF1995"/>
    <property type="match status" value="1"/>
</dbReference>
<feature type="compositionally biased region" description="Basic and acidic residues" evidence="1">
    <location>
        <begin position="1"/>
        <end position="10"/>
    </location>
</feature>
<feature type="domain" description="DUF1995" evidence="2">
    <location>
        <begin position="35"/>
        <end position="120"/>
    </location>
</feature>
<dbReference type="InterPro" id="IPR053021">
    <property type="entry name" value="Chloroplast_ADK"/>
</dbReference>
<accession>S8DIX5</accession>
<gene>
    <name evidence="3" type="ORF">M569_15380</name>
</gene>
<feature type="region of interest" description="Disordered" evidence="1">
    <location>
        <begin position="1"/>
        <end position="44"/>
    </location>
</feature>
<dbReference type="OrthoDB" id="5696at2759"/>
<dbReference type="InterPro" id="IPR018962">
    <property type="entry name" value="DUF1995"/>
</dbReference>
<dbReference type="PANTHER" id="PTHR35509">
    <property type="entry name" value="DOMAIN PROTEIN, PUTATIVE (DUF1995)-RELATED"/>
    <property type="match status" value="1"/>
</dbReference>
<organism evidence="3 4">
    <name type="scientific">Genlisea aurea</name>
    <dbReference type="NCBI Taxonomy" id="192259"/>
    <lineage>
        <taxon>Eukaryota</taxon>
        <taxon>Viridiplantae</taxon>
        <taxon>Streptophyta</taxon>
        <taxon>Embryophyta</taxon>
        <taxon>Tracheophyta</taxon>
        <taxon>Spermatophyta</taxon>
        <taxon>Magnoliopsida</taxon>
        <taxon>eudicotyledons</taxon>
        <taxon>Gunneridae</taxon>
        <taxon>Pentapetalae</taxon>
        <taxon>asterids</taxon>
        <taxon>lamiids</taxon>
        <taxon>Lamiales</taxon>
        <taxon>Lentibulariaceae</taxon>
        <taxon>Genlisea</taxon>
    </lineage>
</organism>
<name>S8DIX5_9LAMI</name>
<proteinExistence type="predicted"/>
<dbReference type="AlphaFoldDB" id="S8DIX5"/>
<comment type="caution">
    <text evidence="3">The sequence shown here is derived from an EMBL/GenBank/DDBJ whole genome shotgun (WGS) entry which is preliminary data.</text>
</comment>
<evidence type="ECO:0000259" key="2">
    <source>
        <dbReference type="Pfam" id="PF09353"/>
    </source>
</evidence>
<dbReference type="Proteomes" id="UP000015453">
    <property type="component" value="Unassembled WGS sequence"/>
</dbReference>
<feature type="non-terminal residue" evidence="3">
    <location>
        <position position="1"/>
    </location>
</feature>
<protein>
    <recommendedName>
        <fullName evidence="2">DUF1995 domain-containing protein</fullName>
    </recommendedName>
</protein>
<sequence>RFSSRLEKFQSSDGFNDGDGVDGRTEEEDDDSCLPSDLEGAVRQSGRATADFISSGGMRGIVELLIPQMQFLDDEGAQGELWEMSKIFLDTVISATGGSQRLKAVFPDAGAAALLKYQWKDAAAFGFS</sequence>
<reference evidence="3 4" key="1">
    <citation type="journal article" date="2013" name="BMC Genomics">
        <title>The miniature genome of a carnivorous plant Genlisea aurea contains a low number of genes and short non-coding sequences.</title>
        <authorList>
            <person name="Leushkin E.V."/>
            <person name="Sutormin R.A."/>
            <person name="Nabieva E.R."/>
            <person name="Penin A.A."/>
            <person name="Kondrashov A.S."/>
            <person name="Logacheva M.D."/>
        </authorList>
    </citation>
    <scope>NUCLEOTIDE SEQUENCE [LARGE SCALE GENOMIC DNA]</scope>
</reference>
<dbReference type="PANTHER" id="PTHR35509:SF1">
    <property type="entry name" value="DOMAIN PROTEIN, PUTATIVE (DUF1995)-RELATED"/>
    <property type="match status" value="1"/>
</dbReference>